<evidence type="ECO:0000256" key="2">
    <source>
        <dbReference type="ARBA" id="ARBA00022723"/>
    </source>
</evidence>
<dbReference type="GO" id="GO:0004222">
    <property type="term" value="F:metalloendopeptidase activity"/>
    <property type="evidence" value="ECO:0007669"/>
    <property type="project" value="InterPro"/>
</dbReference>
<evidence type="ECO:0000313" key="8">
    <source>
        <dbReference type="Proteomes" id="UP000053676"/>
    </source>
</evidence>
<keyword evidence="5" id="KW-0732">Signal</keyword>
<keyword evidence="4" id="KW-0862">Zinc</keyword>
<dbReference type="GO" id="GO:0008270">
    <property type="term" value="F:zinc ion binding"/>
    <property type="evidence" value="ECO:0007669"/>
    <property type="project" value="InterPro"/>
</dbReference>
<evidence type="ECO:0000313" key="7">
    <source>
        <dbReference type="EMBL" id="ETN78293.1"/>
    </source>
</evidence>
<dbReference type="GO" id="GO:0006508">
    <property type="term" value="P:proteolysis"/>
    <property type="evidence" value="ECO:0007669"/>
    <property type="project" value="UniProtKB-KW"/>
</dbReference>
<feature type="chain" id="PRO_5004825291" evidence="5">
    <location>
        <begin position="20"/>
        <end position="218"/>
    </location>
</feature>
<dbReference type="Pfam" id="PF00413">
    <property type="entry name" value="Peptidase_M10"/>
    <property type="match status" value="1"/>
</dbReference>
<dbReference type="SUPFAM" id="SSF47090">
    <property type="entry name" value="PGBD-like"/>
    <property type="match status" value="1"/>
</dbReference>
<proteinExistence type="predicted"/>
<dbReference type="Proteomes" id="UP000053676">
    <property type="component" value="Unassembled WGS sequence"/>
</dbReference>
<feature type="signal peptide" evidence="5">
    <location>
        <begin position="1"/>
        <end position="19"/>
    </location>
</feature>
<evidence type="ECO:0000256" key="3">
    <source>
        <dbReference type="ARBA" id="ARBA00022801"/>
    </source>
</evidence>
<dbReference type="InterPro" id="IPR024079">
    <property type="entry name" value="MetalloPept_cat_dom_sf"/>
</dbReference>
<dbReference type="Gene3D" id="3.40.390.10">
    <property type="entry name" value="Collagenase (Catalytic Domain)"/>
    <property type="match status" value="1"/>
</dbReference>
<dbReference type="GO" id="GO:0030198">
    <property type="term" value="P:extracellular matrix organization"/>
    <property type="evidence" value="ECO:0007669"/>
    <property type="project" value="TreeGrafter"/>
</dbReference>
<dbReference type="InterPro" id="IPR036365">
    <property type="entry name" value="PGBD-like_sf"/>
</dbReference>
<feature type="domain" description="Peptidase M10 metallopeptidase" evidence="6">
    <location>
        <begin position="124"/>
        <end position="181"/>
    </location>
</feature>
<dbReference type="PANTHER" id="PTHR10201:SF284">
    <property type="entry name" value="PEPTIDASE METALLOPEPTIDASE DOMAIN-CONTAINING PROTEIN"/>
    <property type="match status" value="1"/>
</dbReference>
<gene>
    <name evidence="7" type="ORF">NECAME_10456</name>
</gene>
<dbReference type="OrthoDB" id="406838at2759"/>
<sequence length="218" mass="24640">MLNYLLFALSLLAAHLVQGGAPGTNGELDNPKIKELVDNDAKIYLSAFGYMSKPKGSKSTDGKTTEPSKYDLQAALLRFQKAFLIYHSGVMDVPTHAKMNEYRCGIKDLNNGEELQDLPKKDLWQKKVLLWNITSYPSSLTPAQTREACDEAFEKWRQVAGIDFIETENAKKADIVISFEDFPRIFMNVAAGATRPPNSRIIMDRSRIWGYRNHIPVR</sequence>
<evidence type="ECO:0000256" key="4">
    <source>
        <dbReference type="ARBA" id="ARBA00022833"/>
    </source>
</evidence>
<name>W2T8X3_NECAM</name>
<dbReference type="PANTHER" id="PTHR10201">
    <property type="entry name" value="MATRIX METALLOPROTEINASE"/>
    <property type="match status" value="1"/>
</dbReference>
<keyword evidence="3" id="KW-0378">Hydrolase</keyword>
<organism evidence="7 8">
    <name type="scientific">Necator americanus</name>
    <name type="common">Human hookworm</name>
    <dbReference type="NCBI Taxonomy" id="51031"/>
    <lineage>
        <taxon>Eukaryota</taxon>
        <taxon>Metazoa</taxon>
        <taxon>Ecdysozoa</taxon>
        <taxon>Nematoda</taxon>
        <taxon>Chromadorea</taxon>
        <taxon>Rhabditida</taxon>
        <taxon>Rhabditina</taxon>
        <taxon>Rhabditomorpha</taxon>
        <taxon>Strongyloidea</taxon>
        <taxon>Ancylostomatidae</taxon>
        <taxon>Bunostominae</taxon>
        <taxon>Necator</taxon>
    </lineage>
</organism>
<evidence type="ECO:0000259" key="6">
    <source>
        <dbReference type="Pfam" id="PF00413"/>
    </source>
</evidence>
<evidence type="ECO:0000256" key="5">
    <source>
        <dbReference type="SAM" id="SignalP"/>
    </source>
</evidence>
<keyword evidence="1" id="KW-0645">Protease</keyword>
<dbReference type="EMBL" id="KI659988">
    <property type="protein sequence ID" value="ETN78293.1"/>
    <property type="molecule type" value="Genomic_DNA"/>
</dbReference>
<accession>W2T8X3</accession>
<dbReference type="InterPro" id="IPR001818">
    <property type="entry name" value="Pept_M10_metallopeptidase"/>
</dbReference>
<dbReference type="KEGG" id="nai:NECAME_10456"/>
<dbReference type="GO" id="GO:0030574">
    <property type="term" value="P:collagen catabolic process"/>
    <property type="evidence" value="ECO:0007669"/>
    <property type="project" value="TreeGrafter"/>
</dbReference>
<dbReference type="AlphaFoldDB" id="W2T8X3"/>
<keyword evidence="2" id="KW-0479">Metal-binding</keyword>
<dbReference type="GO" id="GO:0031012">
    <property type="term" value="C:extracellular matrix"/>
    <property type="evidence" value="ECO:0007669"/>
    <property type="project" value="InterPro"/>
</dbReference>
<dbReference type="SUPFAM" id="SSF55486">
    <property type="entry name" value="Metalloproteases ('zincins'), catalytic domain"/>
    <property type="match status" value="1"/>
</dbReference>
<protein>
    <submittedName>
        <fullName evidence="7">Matrixin</fullName>
    </submittedName>
</protein>
<evidence type="ECO:0000256" key="1">
    <source>
        <dbReference type="ARBA" id="ARBA00022670"/>
    </source>
</evidence>
<keyword evidence="8" id="KW-1185">Reference proteome</keyword>
<reference evidence="8" key="1">
    <citation type="journal article" date="2014" name="Nat. Genet.">
        <title>Genome of the human hookworm Necator americanus.</title>
        <authorList>
            <person name="Tang Y.T."/>
            <person name="Gao X."/>
            <person name="Rosa B.A."/>
            <person name="Abubucker S."/>
            <person name="Hallsworth-Pepin K."/>
            <person name="Martin J."/>
            <person name="Tyagi R."/>
            <person name="Heizer E."/>
            <person name="Zhang X."/>
            <person name="Bhonagiri-Palsikar V."/>
            <person name="Minx P."/>
            <person name="Warren W.C."/>
            <person name="Wang Q."/>
            <person name="Zhan B."/>
            <person name="Hotez P.J."/>
            <person name="Sternberg P.W."/>
            <person name="Dougall A."/>
            <person name="Gaze S.T."/>
            <person name="Mulvenna J."/>
            <person name="Sotillo J."/>
            <person name="Ranganathan S."/>
            <person name="Rabelo E.M."/>
            <person name="Wilson R.K."/>
            <person name="Felgner P.L."/>
            <person name="Bethony J."/>
            <person name="Hawdon J.M."/>
            <person name="Gasser R.B."/>
            <person name="Loukas A."/>
            <person name="Mitreva M."/>
        </authorList>
    </citation>
    <scope>NUCLEOTIDE SEQUENCE [LARGE SCALE GENOMIC DNA]</scope>
</reference>